<reference evidence="3" key="1">
    <citation type="journal article" date="2019" name="Int. J. Syst. Evol. Microbiol.">
        <title>The Global Catalogue of Microorganisms (GCM) 10K type strain sequencing project: providing services to taxonomists for standard genome sequencing and annotation.</title>
        <authorList>
            <consortium name="The Broad Institute Genomics Platform"/>
            <consortium name="The Broad Institute Genome Sequencing Center for Infectious Disease"/>
            <person name="Wu L."/>
            <person name="Ma J."/>
        </authorList>
    </citation>
    <scope>NUCLEOTIDE SEQUENCE [LARGE SCALE GENOMIC DNA]</scope>
    <source>
        <strain evidence="3">NBRC 111980</strain>
    </source>
</reference>
<evidence type="ECO:0000256" key="1">
    <source>
        <dbReference type="SAM" id="Phobius"/>
    </source>
</evidence>
<evidence type="ECO:0000313" key="3">
    <source>
        <dbReference type="Proteomes" id="UP001156670"/>
    </source>
</evidence>
<evidence type="ECO:0000313" key="2">
    <source>
        <dbReference type="EMBL" id="GLQ92944.1"/>
    </source>
</evidence>
<organism evidence="2 3">
    <name type="scientific">Dyella acidisoli</name>
    <dbReference type="NCBI Taxonomy" id="1867834"/>
    <lineage>
        <taxon>Bacteria</taxon>
        <taxon>Pseudomonadati</taxon>
        <taxon>Pseudomonadota</taxon>
        <taxon>Gammaproteobacteria</taxon>
        <taxon>Lysobacterales</taxon>
        <taxon>Rhodanobacteraceae</taxon>
        <taxon>Dyella</taxon>
    </lineage>
</organism>
<keyword evidence="1" id="KW-1133">Transmembrane helix</keyword>
<comment type="caution">
    <text evidence="2">The sequence shown here is derived from an EMBL/GenBank/DDBJ whole genome shotgun (WGS) entry which is preliminary data.</text>
</comment>
<proteinExistence type="predicted"/>
<dbReference type="EMBL" id="BSOB01000016">
    <property type="protein sequence ID" value="GLQ92944.1"/>
    <property type="molecule type" value="Genomic_DNA"/>
</dbReference>
<gene>
    <name evidence="2" type="ORF">GCM10007901_18950</name>
</gene>
<keyword evidence="1" id="KW-0472">Membrane</keyword>
<keyword evidence="1" id="KW-0812">Transmembrane</keyword>
<feature type="transmembrane region" description="Helical" evidence="1">
    <location>
        <begin position="15"/>
        <end position="33"/>
    </location>
</feature>
<name>A0ABQ5XRD1_9GAMM</name>
<protein>
    <submittedName>
        <fullName evidence="2">Uncharacterized protein</fullName>
    </submittedName>
</protein>
<accession>A0ABQ5XRD1</accession>
<keyword evidence="3" id="KW-1185">Reference proteome</keyword>
<dbReference type="Proteomes" id="UP001156670">
    <property type="component" value="Unassembled WGS sequence"/>
</dbReference>
<sequence>MSHTGFLERLHVWRLLRPVIIVILLSFLLLTNIQKLKQNLKQPLPLLAGEGWEGVNTCGKISGKYSPPALPCTQGRGRLFARM</sequence>